<dbReference type="PROSITE" id="PS51371">
    <property type="entry name" value="CBS"/>
    <property type="match status" value="2"/>
</dbReference>
<dbReference type="InterPro" id="IPR000644">
    <property type="entry name" value="CBS_dom"/>
</dbReference>
<dbReference type="InterPro" id="IPR044725">
    <property type="entry name" value="CBSX3_CBS_dom"/>
</dbReference>
<feature type="domain" description="CBS" evidence="3">
    <location>
        <begin position="76"/>
        <end position="131"/>
    </location>
</feature>
<name>A0A849IAI2_9HYPH</name>
<dbReference type="RefSeq" id="WP_171218727.1">
    <property type="nucleotide sequence ID" value="NZ_JABEPP010000003.1"/>
</dbReference>
<dbReference type="PANTHER" id="PTHR43080:SF2">
    <property type="entry name" value="CBS DOMAIN-CONTAINING PROTEIN"/>
    <property type="match status" value="1"/>
</dbReference>
<evidence type="ECO:0000259" key="3">
    <source>
        <dbReference type="PROSITE" id="PS51371"/>
    </source>
</evidence>
<accession>A0A849IAI2</accession>
<dbReference type="InterPro" id="IPR051257">
    <property type="entry name" value="Diverse_CBS-Domain"/>
</dbReference>
<evidence type="ECO:0000313" key="4">
    <source>
        <dbReference type="EMBL" id="NNM73265.1"/>
    </source>
</evidence>
<reference evidence="4 5" key="1">
    <citation type="submission" date="2020-04" db="EMBL/GenBank/DDBJ databases">
        <title>Enterovirga sp. isolate from soil.</title>
        <authorList>
            <person name="Chea S."/>
            <person name="Kim D.-U."/>
        </authorList>
    </citation>
    <scope>NUCLEOTIDE SEQUENCE [LARGE SCALE GENOMIC DNA]</scope>
    <source>
        <strain evidence="4 5">DB1703</strain>
    </source>
</reference>
<dbReference type="SUPFAM" id="SSF54631">
    <property type="entry name" value="CBS-domain pair"/>
    <property type="match status" value="1"/>
</dbReference>
<sequence>MSVEQILAGKGRDVVTIGPDRTLADAAECLSRRRIGAVVVVDGSGGVLGIISERDVVRAVAEAGSEALNAPVSSRMTAKVVTCTPTSSIDDIMGLMTEGKFRHVPVIEGGKLAGIISIGDVVKQRLSDIESEHRAMRDYIATA</sequence>
<keyword evidence="5" id="KW-1185">Reference proteome</keyword>
<keyword evidence="1 2" id="KW-0129">CBS domain</keyword>
<comment type="caution">
    <text evidence="4">The sequence shown here is derived from an EMBL/GenBank/DDBJ whole genome shotgun (WGS) entry which is preliminary data.</text>
</comment>
<proteinExistence type="predicted"/>
<gene>
    <name evidence="4" type="ORF">HJG44_12825</name>
</gene>
<dbReference type="Gene3D" id="3.10.580.10">
    <property type="entry name" value="CBS-domain"/>
    <property type="match status" value="1"/>
</dbReference>
<protein>
    <submittedName>
        <fullName evidence="4">CBS domain-containing protein</fullName>
    </submittedName>
</protein>
<dbReference type="Pfam" id="PF00571">
    <property type="entry name" value="CBS"/>
    <property type="match status" value="2"/>
</dbReference>
<dbReference type="PANTHER" id="PTHR43080">
    <property type="entry name" value="CBS DOMAIN-CONTAINING PROTEIN CBSX3, MITOCHONDRIAL"/>
    <property type="match status" value="1"/>
</dbReference>
<organism evidence="4 5">
    <name type="scientific">Enterovirga aerilata</name>
    <dbReference type="NCBI Taxonomy" id="2730920"/>
    <lineage>
        <taxon>Bacteria</taxon>
        <taxon>Pseudomonadati</taxon>
        <taxon>Pseudomonadota</taxon>
        <taxon>Alphaproteobacteria</taxon>
        <taxon>Hyphomicrobiales</taxon>
        <taxon>Methylobacteriaceae</taxon>
        <taxon>Enterovirga</taxon>
    </lineage>
</organism>
<evidence type="ECO:0000313" key="5">
    <source>
        <dbReference type="Proteomes" id="UP000564885"/>
    </source>
</evidence>
<feature type="domain" description="CBS" evidence="3">
    <location>
        <begin position="10"/>
        <end position="66"/>
    </location>
</feature>
<dbReference type="AlphaFoldDB" id="A0A849IAI2"/>
<evidence type="ECO:0000256" key="1">
    <source>
        <dbReference type="ARBA" id="ARBA00023122"/>
    </source>
</evidence>
<dbReference type="SMART" id="SM00116">
    <property type="entry name" value="CBS"/>
    <property type="match status" value="2"/>
</dbReference>
<dbReference type="CDD" id="cd04623">
    <property type="entry name" value="CBS_pair_bac_euk"/>
    <property type="match status" value="1"/>
</dbReference>
<dbReference type="InterPro" id="IPR046342">
    <property type="entry name" value="CBS_dom_sf"/>
</dbReference>
<evidence type="ECO:0000256" key="2">
    <source>
        <dbReference type="PROSITE-ProRule" id="PRU00703"/>
    </source>
</evidence>
<dbReference type="EMBL" id="JABEPP010000003">
    <property type="protein sequence ID" value="NNM73265.1"/>
    <property type="molecule type" value="Genomic_DNA"/>
</dbReference>
<dbReference type="Proteomes" id="UP000564885">
    <property type="component" value="Unassembled WGS sequence"/>
</dbReference>